<dbReference type="Proteomes" id="UP000621500">
    <property type="component" value="Unassembled WGS sequence"/>
</dbReference>
<accession>A0ABQ4EMX1</accession>
<organism evidence="1 2">
    <name type="scientific">Plantactinospora mayteni</name>
    <dbReference type="NCBI Taxonomy" id="566021"/>
    <lineage>
        <taxon>Bacteria</taxon>
        <taxon>Bacillati</taxon>
        <taxon>Actinomycetota</taxon>
        <taxon>Actinomycetes</taxon>
        <taxon>Micromonosporales</taxon>
        <taxon>Micromonosporaceae</taxon>
        <taxon>Plantactinospora</taxon>
    </lineage>
</organism>
<evidence type="ECO:0000313" key="1">
    <source>
        <dbReference type="EMBL" id="GIG96011.1"/>
    </source>
</evidence>
<dbReference type="EMBL" id="BONX01000014">
    <property type="protein sequence ID" value="GIG96011.1"/>
    <property type="molecule type" value="Genomic_DNA"/>
</dbReference>
<gene>
    <name evidence="1" type="ORF">Pma05_25840</name>
</gene>
<keyword evidence="2" id="KW-1185">Reference proteome</keyword>
<protein>
    <submittedName>
        <fullName evidence="1">Uncharacterized protein</fullName>
    </submittedName>
</protein>
<dbReference type="Pfam" id="PF14428">
    <property type="entry name" value="DddA-like"/>
    <property type="match status" value="1"/>
</dbReference>
<proteinExistence type="predicted"/>
<sequence length="130" mass="13793">MISPVVVSAAPVPPKPATGVPAYRFDPVKAAQIRPLTGREKTIGRLYDAEGQPIGDLIYSGKAGPGAGGPGLTGRWKFLESLTEHTEGHAAAVMRRDRIEAAALYLNRYPCPGPDGCSRTSRRHCRKGGA</sequence>
<comment type="caution">
    <text evidence="1">The sequence shown here is derived from an EMBL/GenBank/DDBJ whole genome shotgun (WGS) entry which is preliminary data.</text>
</comment>
<reference evidence="1 2" key="1">
    <citation type="submission" date="2021-01" db="EMBL/GenBank/DDBJ databases">
        <title>Whole genome shotgun sequence of Plantactinospora mayteni NBRC 109088.</title>
        <authorList>
            <person name="Komaki H."/>
            <person name="Tamura T."/>
        </authorList>
    </citation>
    <scope>NUCLEOTIDE SEQUENCE [LARGE SCALE GENOMIC DNA]</scope>
    <source>
        <strain evidence="1 2">NBRC 109088</strain>
    </source>
</reference>
<dbReference type="RefSeq" id="WP_203857590.1">
    <property type="nucleotide sequence ID" value="NZ_BAAAZQ010000004.1"/>
</dbReference>
<evidence type="ECO:0000313" key="2">
    <source>
        <dbReference type="Proteomes" id="UP000621500"/>
    </source>
</evidence>
<name>A0ABQ4EMX1_9ACTN</name>
<dbReference type="InterPro" id="IPR032724">
    <property type="entry name" value="SCP1.201-like"/>
</dbReference>